<dbReference type="AlphaFoldDB" id="A0A1W1EHV3"/>
<organism evidence="3">
    <name type="scientific">hydrothermal vent metagenome</name>
    <dbReference type="NCBI Taxonomy" id="652676"/>
    <lineage>
        <taxon>unclassified sequences</taxon>
        <taxon>metagenomes</taxon>
        <taxon>ecological metagenomes</taxon>
    </lineage>
</organism>
<dbReference type="EMBL" id="FRYL01000008">
    <property type="protein sequence ID" value="SHO80420.1"/>
    <property type="molecule type" value="Genomic_DNA"/>
</dbReference>
<gene>
    <name evidence="3" type="ORF">MNB_SV-15-775</name>
</gene>
<accession>A0A1W1EHV3</accession>
<name>A0A1W1EHV3_9ZZZZ</name>
<protein>
    <submittedName>
        <fullName evidence="3">TonB-like putative TolA function</fullName>
    </submittedName>
</protein>
<feature type="region of interest" description="Disordered" evidence="1">
    <location>
        <begin position="66"/>
        <end position="99"/>
    </location>
</feature>
<keyword evidence="2" id="KW-0812">Transmembrane</keyword>
<keyword evidence="2" id="KW-1133">Transmembrane helix</keyword>
<evidence type="ECO:0000256" key="2">
    <source>
        <dbReference type="SAM" id="Phobius"/>
    </source>
</evidence>
<evidence type="ECO:0000256" key="1">
    <source>
        <dbReference type="SAM" id="MobiDB-lite"/>
    </source>
</evidence>
<sequence>MKNRYFIIGGISSVLIYISIIIIIMIYIQQEKPKKKYISPPKNSAVVVSLASNKSIKKVAPKKTLKKVIKKHKPKNKPKPKKIKKHKHKPKHKAKPKKIIKPKSKPKKIVKSKKIEKKKVAIDDLFKNIDTNRAKKKNLIKTTDKPKSSKSDLKNKMDAYSAKVTSILYDGFPEQERFAGNQIDIRLTIYQSGRFRFQVTKYSSNTEFNEILIQYLEQLQSIGFDRHSNPKPYKFNIEFIAKE</sequence>
<dbReference type="Pfam" id="PF13103">
    <property type="entry name" value="TonB_2"/>
    <property type="match status" value="1"/>
</dbReference>
<reference evidence="3" key="1">
    <citation type="submission" date="2016-10" db="EMBL/GenBank/DDBJ databases">
        <authorList>
            <person name="de Groot N.N."/>
        </authorList>
    </citation>
    <scope>NUCLEOTIDE SEQUENCE</scope>
</reference>
<feature type="transmembrane region" description="Helical" evidence="2">
    <location>
        <begin position="6"/>
        <end position="28"/>
    </location>
</feature>
<evidence type="ECO:0000313" key="3">
    <source>
        <dbReference type="EMBL" id="SHO80420.1"/>
    </source>
</evidence>
<proteinExistence type="predicted"/>
<keyword evidence="2" id="KW-0472">Membrane</keyword>